<feature type="domain" description="Peptidase M48" evidence="10">
    <location>
        <begin position="214"/>
        <end position="423"/>
    </location>
</feature>
<dbReference type="GO" id="GO:0004222">
    <property type="term" value="F:metalloendopeptidase activity"/>
    <property type="evidence" value="ECO:0007669"/>
    <property type="project" value="InterPro"/>
</dbReference>
<proteinExistence type="inferred from homology"/>
<evidence type="ECO:0000256" key="6">
    <source>
        <dbReference type="PIRSR" id="PIRSR627057-1"/>
    </source>
</evidence>
<feature type="transmembrane region" description="Helical" evidence="9">
    <location>
        <begin position="153"/>
        <end position="174"/>
    </location>
</feature>
<dbReference type="Proteomes" id="UP000523955">
    <property type="component" value="Unassembled WGS sequence"/>
</dbReference>
<evidence type="ECO:0000256" key="3">
    <source>
        <dbReference type="ARBA" id="ARBA00022801"/>
    </source>
</evidence>
<keyword evidence="13" id="KW-1185">Reference proteome</keyword>
<dbReference type="PANTHER" id="PTHR10120">
    <property type="entry name" value="CAAX PRENYL PROTEASE 1"/>
    <property type="match status" value="1"/>
</dbReference>
<feature type="domain" description="CAAX prenyl protease 1 N-terminal" evidence="11">
    <location>
        <begin position="72"/>
        <end position="209"/>
    </location>
</feature>
<comment type="similarity">
    <text evidence="8">Belongs to the peptidase M48 family.</text>
</comment>
<keyword evidence="1 8" id="KW-0645">Protease</keyword>
<dbReference type="Gene3D" id="3.30.2010.10">
    <property type="entry name" value="Metalloproteases ('zincins'), catalytic domain"/>
    <property type="match status" value="1"/>
</dbReference>
<gene>
    <name evidence="12" type="ORF">H5V45_03695</name>
</gene>
<dbReference type="RefSeq" id="WP_185251699.1">
    <property type="nucleotide sequence ID" value="NZ_JACKXE010000001.1"/>
</dbReference>
<keyword evidence="5 8" id="KW-0482">Metalloprotease</keyword>
<dbReference type="InterPro" id="IPR027057">
    <property type="entry name" value="CAXX_Prtase_1"/>
</dbReference>
<protein>
    <submittedName>
        <fullName evidence="12">M48 family metallopeptidase</fullName>
    </submittedName>
</protein>
<feature type="transmembrane region" description="Helical" evidence="9">
    <location>
        <begin position="105"/>
        <end position="131"/>
    </location>
</feature>
<comment type="caution">
    <text evidence="12">The sequence shown here is derived from an EMBL/GenBank/DDBJ whole genome shotgun (WGS) entry which is preliminary data.</text>
</comment>
<keyword evidence="9" id="KW-0472">Membrane</keyword>
<evidence type="ECO:0000313" key="12">
    <source>
        <dbReference type="EMBL" id="MBB6626419.1"/>
    </source>
</evidence>
<keyword evidence="9" id="KW-0812">Transmembrane</keyword>
<evidence type="ECO:0000256" key="1">
    <source>
        <dbReference type="ARBA" id="ARBA00022670"/>
    </source>
</evidence>
<dbReference type="AlphaFoldDB" id="A0A7X0RG67"/>
<evidence type="ECO:0000256" key="2">
    <source>
        <dbReference type="ARBA" id="ARBA00022723"/>
    </source>
</evidence>
<feature type="transmembrane region" description="Helical" evidence="9">
    <location>
        <begin position="16"/>
        <end position="36"/>
    </location>
</feature>
<comment type="cofactor">
    <cofactor evidence="7 8">
        <name>Zn(2+)</name>
        <dbReference type="ChEBI" id="CHEBI:29105"/>
    </cofactor>
    <text evidence="7 8">Binds 1 zinc ion per subunit.</text>
</comment>
<feature type="transmembrane region" description="Helical" evidence="9">
    <location>
        <begin position="339"/>
        <end position="358"/>
    </location>
</feature>
<keyword evidence="9" id="KW-1133">Transmembrane helix</keyword>
<evidence type="ECO:0000256" key="8">
    <source>
        <dbReference type="RuleBase" id="RU003983"/>
    </source>
</evidence>
<dbReference type="GO" id="GO:0046872">
    <property type="term" value="F:metal ion binding"/>
    <property type="evidence" value="ECO:0007669"/>
    <property type="project" value="UniProtKB-KW"/>
</dbReference>
<dbReference type="InterPro" id="IPR032456">
    <property type="entry name" value="Peptidase_M48_N"/>
</dbReference>
<feature type="active site" description="Proton donor" evidence="6">
    <location>
        <position position="371"/>
    </location>
</feature>
<dbReference type="EMBL" id="JACKXE010000001">
    <property type="protein sequence ID" value="MBB6626419.1"/>
    <property type="molecule type" value="Genomic_DNA"/>
</dbReference>
<keyword evidence="2 7" id="KW-0479">Metal-binding</keyword>
<dbReference type="CDD" id="cd07343">
    <property type="entry name" value="M48A_Zmpste24p_like"/>
    <property type="match status" value="1"/>
</dbReference>
<feature type="active site" evidence="6">
    <location>
        <position position="284"/>
    </location>
</feature>
<feature type="binding site" evidence="7">
    <location>
        <position position="367"/>
    </location>
    <ligand>
        <name>Zn(2+)</name>
        <dbReference type="ChEBI" id="CHEBI:29105"/>
        <note>catalytic</note>
    </ligand>
</feature>
<evidence type="ECO:0000313" key="13">
    <source>
        <dbReference type="Proteomes" id="UP000523955"/>
    </source>
</evidence>
<dbReference type="GO" id="GO:0071586">
    <property type="term" value="P:CAAX-box protein processing"/>
    <property type="evidence" value="ECO:0007669"/>
    <property type="project" value="InterPro"/>
</dbReference>
<evidence type="ECO:0000256" key="9">
    <source>
        <dbReference type="SAM" id="Phobius"/>
    </source>
</evidence>
<keyword evidence="3 8" id="KW-0378">Hydrolase</keyword>
<feature type="transmembrane region" description="Helical" evidence="9">
    <location>
        <begin position="181"/>
        <end position="203"/>
    </location>
</feature>
<evidence type="ECO:0000259" key="11">
    <source>
        <dbReference type="Pfam" id="PF16491"/>
    </source>
</evidence>
<evidence type="ECO:0000259" key="10">
    <source>
        <dbReference type="Pfam" id="PF01435"/>
    </source>
</evidence>
<keyword evidence="4 7" id="KW-0862">Zinc</keyword>
<dbReference type="Pfam" id="PF16491">
    <property type="entry name" value="Peptidase_M48_N"/>
    <property type="match status" value="1"/>
</dbReference>
<evidence type="ECO:0000256" key="4">
    <source>
        <dbReference type="ARBA" id="ARBA00022833"/>
    </source>
</evidence>
<evidence type="ECO:0000256" key="7">
    <source>
        <dbReference type="PIRSR" id="PIRSR627057-2"/>
    </source>
</evidence>
<name>A0A7X0RG67_9ACTN</name>
<feature type="binding site" evidence="7">
    <location>
        <position position="283"/>
    </location>
    <ligand>
        <name>Zn(2+)</name>
        <dbReference type="ChEBI" id="CHEBI:29105"/>
        <note>catalytic</note>
    </ligand>
</feature>
<dbReference type="Pfam" id="PF01435">
    <property type="entry name" value="Peptidase_M48"/>
    <property type="match status" value="1"/>
</dbReference>
<dbReference type="InterPro" id="IPR001915">
    <property type="entry name" value="Peptidase_M48"/>
</dbReference>
<feature type="binding site" evidence="7">
    <location>
        <position position="287"/>
    </location>
    <ligand>
        <name>Zn(2+)</name>
        <dbReference type="ChEBI" id="CHEBI:29105"/>
        <note>catalytic</note>
    </ligand>
</feature>
<reference evidence="12 13" key="1">
    <citation type="submission" date="2020-08" db="EMBL/GenBank/DDBJ databases">
        <authorList>
            <person name="Seo M.-J."/>
        </authorList>
    </citation>
    <scope>NUCLEOTIDE SEQUENCE [LARGE SCALE GENOMIC DNA]</scope>
    <source>
        <strain evidence="12 13">KIGAM211</strain>
    </source>
</reference>
<accession>A0A7X0RG67</accession>
<organism evidence="12 13">
    <name type="scientific">Nocardioides luti</name>
    <dbReference type="NCBI Taxonomy" id="2761101"/>
    <lineage>
        <taxon>Bacteria</taxon>
        <taxon>Bacillati</taxon>
        <taxon>Actinomycetota</taxon>
        <taxon>Actinomycetes</taxon>
        <taxon>Propionibacteriales</taxon>
        <taxon>Nocardioidaceae</taxon>
        <taxon>Nocardioides</taxon>
    </lineage>
</organism>
<sequence>MTHHDRPSDPRGDRTVALVVTVVSGLAFVVLALWLVPWHPVPGGTPPPADPGSVFSAEQISRAEDFSRWARVWSWSSLVVSLLVAGFLGLSRTGRRWVERLRGPWWFRVVVAVAALALVGRVVTLPFAVLLRREQLQYGLSTQAWSGFARDQAVGQVVTIVSTSLGLLVVVACARRWPRAWPAVAGGLVAALVLVGSFVYPVLVEPLFNSFTPLPDGPLRTQILRLADEEGVHVDDVLVADASRRTTTLNAYVSGLGSTRRVVVYDNLVDDLPQDEALSVVAHELGHAREGDVVTGSVLGAVGGAFGIGLLALVVGAVGGTGAAARPGERRRTGMADPAVVPLVLALVAFGTLLSSPVENAVSRQIETRADVDALEATHDPDAFIAMQRQLALRSLSDPTPPAWSQLWFGSHPTTLGRIAIAEQLRGNGDLTK</sequence>
<evidence type="ECO:0000256" key="5">
    <source>
        <dbReference type="ARBA" id="ARBA00023049"/>
    </source>
</evidence>
<feature type="transmembrane region" description="Helical" evidence="9">
    <location>
        <begin position="298"/>
        <end position="318"/>
    </location>
</feature>
<feature type="transmembrane region" description="Helical" evidence="9">
    <location>
        <begin position="72"/>
        <end position="93"/>
    </location>
</feature>